<name>A0A7T0FZC3_9BACT</name>
<protein>
    <submittedName>
        <fullName evidence="3">Uncharacterized protein</fullName>
    </submittedName>
</protein>
<dbReference type="EMBL" id="CP048685">
    <property type="protein sequence ID" value="QPJ61174.1"/>
    <property type="molecule type" value="Genomic_DNA"/>
</dbReference>
<evidence type="ECO:0000256" key="2">
    <source>
        <dbReference type="SAM" id="Phobius"/>
    </source>
</evidence>
<accession>A0A7T0FZC3</accession>
<evidence type="ECO:0000313" key="4">
    <source>
        <dbReference type="Proteomes" id="UP000594688"/>
    </source>
</evidence>
<dbReference type="KEGG" id="nli:G3M70_04430"/>
<keyword evidence="2" id="KW-1133">Transmembrane helix</keyword>
<dbReference type="AlphaFoldDB" id="A0A7T0FZC3"/>
<reference evidence="3 4" key="1">
    <citation type="submission" date="2020-02" db="EMBL/GenBank/DDBJ databases">
        <title>Genomic and physiological characterization of two novel Nitrospinaceae genera.</title>
        <authorList>
            <person name="Mueller A.J."/>
            <person name="Jung M.-Y."/>
            <person name="Strachan C.R."/>
            <person name="Herbold C.W."/>
            <person name="Kirkegaard R.H."/>
            <person name="Daims H."/>
        </authorList>
    </citation>
    <scope>NUCLEOTIDE SEQUENCE [LARGE SCALE GENOMIC DNA]</scope>
    <source>
        <strain evidence="3">EB</strain>
    </source>
</reference>
<keyword evidence="2" id="KW-0472">Membrane</keyword>
<evidence type="ECO:0000313" key="3">
    <source>
        <dbReference type="EMBL" id="QPJ61174.1"/>
    </source>
</evidence>
<feature type="transmembrane region" description="Helical" evidence="2">
    <location>
        <begin position="21"/>
        <end position="40"/>
    </location>
</feature>
<dbReference type="Proteomes" id="UP000594688">
    <property type="component" value="Chromosome"/>
</dbReference>
<sequence>MESRKLRKFFRDLKKAGKSSFIPLALLGMLNLFFLPFIHFHPGNTHAHPGEFETHHHTGHFHSSELENIALWANIHPGDPEEDEPLHHSHSSPEHDVDQVAYTTLALHTVDKLKHFSKPDLVKNTPVLQENFKRNSPRFFPTFSPAVNHPKPVQQVRGPPSV</sequence>
<evidence type="ECO:0000256" key="1">
    <source>
        <dbReference type="SAM" id="MobiDB-lite"/>
    </source>
</evidence>
<keyword evidence="2" id="KW-0812">Transmembrane</keyword>
<gene>
    <name evidence="3" type="ORF">G3M70_04430</name>
</gene>
<proteinExistence type="predicted"/>
<feature type="region of interest" description="Disordered" evidence="1">
    <location>
        <begin position="143"/>
        <end position="162"/>
    </location>
</feature>
<organism evidence="3 4">
    <name type="scientific">Candidatus Nitronauta litoralis</name>
    <dbReference type="NCBI Taxonomy" id="2705533"/>
    <lineage>
        <taxon>Bacteria</taxon>
        <taxon>Pseudomonadati</taxon>
        <taxon>Nitrospinota/Tectimicrobiota group</taxon>
        <taxon>Nitrospinota</taxon>
        <taxon>Nitrospinia</taxon>
        <taxon>Nitrospinales</taxon>
        <taxon>Nitrospinaceae</taxon>
        <taxon>Candidatus Nitronauta</taxon>
    </lineage>
</organism>